<organism evidence="9 10">
    <name type="scientific">Streptomyces microflavus</name>
    <name type="common">Streptomyces lipmanii</name>
    <dbReference type="NCBI Taxonomy" id="1919"/>
    <lineage>
        <taxon>Bacteria</taxon>
        <taxon>Bacillati</taxon>
        <taxon>Actinomycetota</taxon>
        <taxon>Actinomycetes</taxon>
        <taxon>Kitasatosporales</taxon>
        <taxon>Streptomycetaceae</taxon>
        <taxon>Streptomyces</taxon>
    </lineage>
</organism>
<evidence type="ECO:0000259" key="7">
    <source>
        <dbReference type="PROSITE" id="PS50043"/>
    </source>
</evidence>
<dbReference type="PROSITE" id="PS00622">
    <property type="entry name" value="HTH_LUXR_1"/>
    <property type="match status" value="1"/>
</dbReference>
<comment type="caution">
    <text evidence="9">The sequence shown here is derived from an EMBL/GenBank/DDBJ whole genome shotgun (WGS) entry which is preliminary data.</text>
</comment>
<dbReference type="PANTHER" id="PTHR43214">
    <property type="entry name" value="TWO-COMPONENT RESPONSE REGULATOR"/>
    <property type="match status" value="1"/>
</dbReference>
<gene>
    <name evidence="9" type="ORF">Smic_25230</name>
</gene>
<dbReference type="PANTHER" id="PTHR43214:SF24">
    <property type="entry name" value="TRANSCRIPTIONAL REGULATORY PROTEIN NARL-RELATED"/>
    <property type="match status" value="1"/>
</dbReference>
<dbReference type="EMBL" id="BLWD01000001">
    <property type="protein sequence ID" value="GFN03967.1"/>
    <property type="molecule type" value="Genomic_DNA"/>
</dbReference>
<evidence type="ECO:0000313" key="9">
    <source>
        <dbReference type="EMBL" id="GFN03967.1"/>
    </source>
</evidence>
<keyword evidence="2" id="KW-0805">Transcription regulation</keyword>
<dbReference type="InterPro" id="IPR039420">
    <property type="entry name" value="WalR-like"/>
</dbReference>
<dbReference type="PROSITE" id="PS50043">
    <property type="entry name" value="HTH_LUXR_2"/>
    <property type="match status" value="1"/>
</dbReference>
<accession>A0A7J0CQJ0</accession>
<keyword evidence="3 9" id="KW-0238">DNA-binding</keyword>
<dbReference type="PROSITE" id="PS50110">
    <property type="entry name" value="RESPONSE_REGULATORY"/>
    <property type="match status" value="1"/>
</dbReference>
<dbReference type="GO" id="GO:0000160">
    <property type="term" value="P:phosphorelay signal transduction system"/>
    <property type="evidence" value="ECO:0007669"/>
    <property type="project" value="InterPro"/>
</dbReference>
<dbReference type="Proteomes" id="UP000498740">
    <property type="component" value="Unassembled WGS sequence"/>
</dbReference>
<dbReference type="InterPro" id="IPR058245">
    <property type="entry name" value="NreC/VraR/RcsB-like_REC"/>
</dbReference>
<dbReference type="InterPro" id="IPR011006">
    <property type="entry name" value="CheY-like_superfamily"/>
</dbReference>
<proteinExistence type="predicted"/>
<protein>
    <submittedName>
        <fullName evidence="9">DNA-binding response regulator</fullName>
    </submittedName>
</protein>
<sequence length="262" mass="27347">MLRAGVLVIVVPFVDLWCTGRGGTQVIRVVVVDDEPLVRSGLRAILGSAADIGVVADCGGGDATGTVARHRPDVLLLDIRMPDVDGLTVLEQVAAMTPAPAVAMLTTFDAGEYVEAALTTGAAGFLMKNSSPEQLIHAVRVLADGGRILAPEATAPVIGGYLAAATARDAARRVEALTERERHVLALVRRGLSNRDIAGRLHLAHSTVKDHVSSVLAKLGGVNRVQAAVVADRAGMTDPPVRGRGRAEPPVRGRAEPPVRGR</sequence>
<feature type="compositionally biased region" description="Basic and acidic residues" evidence="6">
    <location>
        <begin position="245"/>
        <end position="262"/>
    </location>
</feature>
<feature type="domain" description="HTH luxR-type" evidence="7">
    <location>
        <begin position="170"/>
        <end position="235"/>
    </location>
</feature>
<dbReference type="SMART" id="SM00448">
    <property type="entry name" value="REC"/>
    <property type="match status" value="1"/>
</dbReference>
<dbReference type="GO" id="GO:0006355">
    <property type="term" value="P:regulation of DNA-templated transcription"/>
    <property type="evidence" value="ECO:0007669"/>
    <property type="project" value="InterPro"/>
</dbReference>
<dbReference type="PRINTS" id="PR00038">
    <property type="entry name" value="HTHLUXR"/>
</dbReference>
<dbReference type="Pfam" id="PF00072">
    <property type="entry name" value="Response_reg"/>
    <property type="match status" value="1"/>
</dbReference>
<feature type="region of interest" description="Disordered" evidence="6">
    <location>
        <begin position="233"/>
        <end position="262"/>
    </location>
</feature>
<dbReference type="InterPro" id="IPR001789">
    <property type="entry name" value="Sig_transdc_resp-reg_receiver"/>
</dbReference>
<feature type="domain" description="Response regulatory" evidence="8">
    <location>
        <begin position="28"/>
        <end position="143"/>
    </location>
</feature>
<dbReference type="Pfam" id="PF00196">
    <property type="entry name" value="GerE"/>
    <property type="match status" value="1"/>
</dbReference>
<feature type="modified residue" description="4-aspartylphosphate" evidence="5">
    <location>
        <position position="78"/>
    </location>
</feature>
<evidence type="ECO:0000256" key="1">
    <source>
        <dbReference type="ARBA" id="ARBA00022553"/>
    </source>
</evidence>
<dbReference type="Gene3D" id="3.40.50.2300">
    <property type="match status" value="1"/>
</dbReference>
<reference evidence="9 10" key="1">
    <citation type="submission" date="2020-05" db="EMBL/GenBank/DDBJ databases">
        <title>Whole genome shotgun sequence of Streptomyces microflavus NBRC 13062.</title>
        <authorList>
            <person name="Komaki H."/>
            <person name="Tamura T."/>
        </authorList>
    </citation>
    <scope>NUCLEOTIDE SEQUENCE [LARGE SCALE GENOMIC DNA]</scope>
    <source>
        <strain evidence="9 10">NBRC 13062</strain>
    </source>
</reference>
<keyword evidence="1 5" id="KW-0597">Phosphoprotein</keyword>
<dbReference type="AlphaFoldDB" id="A0A7J0CQJ0"/>
<evidence type="ECO:0000256" key="5">
    <source>
        <dbReference type="PROSITE-ProRule" id="PRU00169"/>
    </source>
</evidence>
<name>A0A7J0CQJ0_STRMI</name>
<evidence type="ECO:0000256" key="4">
    <source>
        <dbReference type="ARBA" id="ARBA00023163"/>
    </source>
</evidence>
<dbReference type="SUPFAM" id="SSF52172">
    <property type="entry name" value="CheY-like"/>
    <property type="match status" value="1"/>
</dbReference>
<keyword evidence="4" id="KW-0804">Transcription</keyword>
<dbReference type="CDD" id="cd17535">
    <property type="entry name" value="REC_NarL-like"/>
    <property type="match status" value="1"/>
</dbReference>
<evidence type="ECO:0000259" key="8">
    <source>
        <dbReference type="PROSITE" id="PS50110"/>
    </source>
</evidence>
<evidence type="ECO:0000313" key="10">
    <source>
        <dbReference type="Proteomes" id="UP000498740"/>
    </source>
</evidence>
<evidence type="ECO:0000256" key="2">
    <source>
        <dbReference type="ARBA" id="ARBA00023015"/>
    </source>
</evidence>
<evidence type="ECO:0000256" key="6">
    <source>
        <dbReference type="SAM" id="MobiDB-lite"/>
    </source>
</evidence>
<dbReference type="InterPro" id="IPR000792">
    <property type="entry name" value="Tscrpt_reg_LuxR_C"/>
</dbReference>
<dbReference type="SMART" id="SM00421">
    <property type="entry name" value="HTH_LUXR"/>
    <property type="match status" value="1"/>
</dbReference>
<dbReference type="CDD" id="cd06170">
    <property type="entry name" value="LuxR_C_like"/>
    <property type="match status" value="1"/>
</dbReference>
<evidence type="ECO:0000256" key="3">
    <source>
        <dbReference type="ARBA" id="ARBA00023125"/>
    </source>
</evidence>
<dbReference type="GO" id="GO:0003677">
    <property type="term" value="F:DNA binding"/>
    <property type="evidence" value="ECO:0007669"/>
    <property type="project" value="UniProtKB-KW"/>
</dbReference>